<dbReference type="PANTHER" id="PTHR30600:SF14">
    <property type="entry name" value="CYTOCHROME C PEROXIDASE"/>
    <property type="match status" value="1"/>
</dbReference>
<dbReference type="PROSITE" id="PS51007">
    <property type="entry name" value="CYTC"/>
    <property type="match status" value="2"/>
</dbReference>
<dbReference type="PANTHER" id="PTHR30600">
    <property type="entry name" value="CYTOCHROME C PEROXIDASE-RELATED"/>
    <property type="match status" value="1"/>
</dbReference>
<dbReference type="SUPFAM" id="SSF46626">
    <property type="entry name" value="Cytochrome c"/>
    <property type="match status" value="2"/>
</dbReference>
<evidence type="ECO:0000313" key="9">
    <source>
        <dbReference type="EMBL" id="MCY0967329.1"/>
    </source>
</evidence>
<dbReference type="GO" id="GO:0004130">
    <property type="term" value="F:cytochrome-c peroxidase activity"/>
    <property type="evidence" value="ECO:0007669"/>
    <property type="project" value="TreeGrafter"/>
</dbReference>
<comment type="caution">
    <text evidence="9">The sequence shown here is derived from an EMBL/GenBank/DDBJ whole genome shotgun (WGS) entry which is preliminary data.</text>
</comment>
<comment type="subcellular location">
    <subcellularLocation>
        <location evidence="1">Cell envelope</location>
    </subcellularLocation>
</comment>
<dbReference type="NCBIfam" id="TIGR04039">
    <property type="entry name" value="MXAN_0977_Heme2"/>
    <property type="match status" value="1"/>
</dbReference>
<dbReference type="Gene3D" id="1.10.760.10">
    <property type="entry name" value="Cytochrome c-like domain"/>
    <property type="match status" value="2"/>
</dbReference>
<dbReference type="InterPro" id="IPR004852">
    <property type="entry name" value="Di-haem_cyt_c_peroxidsae"/>
</dbReference>
<dbReference type="InterPro" id="IPR023929">
    <property type="entry name" value="MbnH-like"/>
</dbReference>
<dbReference type="GO" id="GO:0009055">
    <property type="term" value="F:electron transfer activity"/>
    <property type="evidence" value="ECO:0007669"/>
    <property type="project" value="InterPro"/>
</dbReference>
<sequence>MALLVVLTSSLLVACMGSSSTTLDDQGASVSSFDWGLPDGIPLPVEPDDNPMTEAKFQLGRYLFYDTRLSANGDIACASCHHQEKAFTDGRQFPTGTWGDTHPRNAMSLGNTAWFATFNWARPDVTTLEEQIRGPLFNSSPIPEHGLTSSNLDGVLASIRTDSTYQALLVAAFPEAATDTEWDFDDHLIPALASFVRGLTSFDSDFDHYLQGDSSALSAAAKRGLALFASERLECTHCHLDNFTLTDNHMNRSWTYPTSNFHNTGAVYRFDEPNRGVYEVTGNSSHLGQFRTMSLRNIALTAPYSHDGSHATLEDILDTYSQGGKQGDYQVDGDLSPGFTLTSDEKADVLAFLCSLTDLTFISNPRYGNPWPDADGNPIGVASNAEADPAVNPQCQLSNP</sequence>
<evidence type="ECO:0000259" key="8">
    <source>
        <dbReference type="PROSITE" id="PS51007"/>
    </source>
</evidence>
<reference evidence="9" key="1">
    <citation type="submission" date="2022-11" db="EMBL/GenBank/DDBJ databases">
        <title>Parathalassolutuus dongxingensis gen. nov., sp. nov., a novel member of family Oceanospirillaceae isolated from a coastal shrimp pond in Guangxi, China.</title>
        <authorList>
            <person name="Chen H."/>
        </authorList>
    </citation>
    <scope>NUCLEOTIDE SEQUENCE</scope>
    <source>
        <strain evidence="9">G-43</strain>
    </source>
</reference>
<evidence type="ECO:0000256" key="4">
    <source>
        <dbReference type="ARBA" id="ARBA00023002"/>
    </source>
</evidence>
<keyword evidence="3 6" id="KW-0479">Metal-binding</keyword>
<dbReference type="InterPro" id="IPR036909">
    <property type="entry name" value="Cyt_c-like_dom_sf"/>
</dbReference>
<evidence type="ECO:0000256" key="3">
    <source>
        <dbReference type="ARBA" id="ARBA00022723"/>
    </source>
</evidence>
<evidence type="ECO:0000256" key="6">
    <source>
        <dbReference type="PROSITE-ProRule" id="PRU00433"/>
    </source>
</evidence>
<organism evidence="9 10">
    <name type="scientific">Parathalassolituus penaei</name>
    <dbReference type="NCBI Taxonomy" id="2997323"/>
    <lineage>
        <taxon>Bacteria</taxon>
        <taxon>Pseudomonadati</taxon>
        <taxon>Pseudomonadota</taxon>
        <taxon>Gammaproteobacteria</taxon>
        <taxon>Oceanospirillales</taxon>
        <taxon>Oceanospirillaceae</taxon>
        <taxon>Parathalassolituus</taxon>
    </lineage>
</organism>
<feature type="domain" description="Cytochrome c" evidence="8">
    <location>
        <begin position="55"/>
        <end position="200"/>
    </location>
</feature>
<evidence type="ECO:0000256" key="7">
    <source>
        <dbReference type="SAM" id="MobiDB-lite"/>
    </source>
</evidence>
<dbReference type="EMBL" id="JAPNOA010000059">
    <property type="protein sequence ID" value="MCY0967329.1"/>
    <property type="molecule type" value="Genomic_DNA"/>
</dbReference>
<proteinExistence type="predicted"/>
<dbReference type="GO" id="GO:0030313">
    <property type="term" value="C:cell envelope"/>
    <property type="evidence" value="ECO:0007669"/>
    <property type="project" value="UniProtKB-SubCell"/>
</dbReference>
<evidence type="ECO:0000256" key="5">
    <source>
        <dbReference type="ARBA" id="ARBA00023004"/>
    </source>
</evidence>
<keyword evidence="2 6" id="KW-0349">Heme</keyword>
<dbReference type="AlphaFoldDB" id="A0A9X3IUV2"/>
<evidence type="ECO:0000313" key="10">
    <source>
        <dbReference type="Proteomes" id="UP001150830"/>
    </source>
</evidence>
<keyword evidence="10" id="KW-1185">Reference proteome</keyword>
<keyword evidence="5 6" id="KW-0408">Iron</keyword>
<evidence type="ECO:0000256" key="1">
    <source>
        <dbReference type="ARBA" id="ARBA00004196"/>
    </source>
</evidence>
<dbReference type="InterPro" id="IPR051395">
    <property type="entry name" value="Cytochrome_c_Peroxidase/MauG"/>
</dbReference>
<keyword evidence="4" id="KW-0560">Oxidoreductase</keyword>
<evidence type="ECO:0000256" key="2">
    <source>
        <dbReference type="ARBA" id="ARBA00022617"/>
    </source>
</evidence>
<dbReference type="Pfam" id="PF03150">
    <property type="entry name" value="CCP_MauG"/>
    <property type="match status" value="1"/>
</dbReference>
<gene>
    <name evidence="9" type="ORF">OUO13_19285</name>
</gene>
<dbReference type="GO" id="GO:0020037">
    <property type="term" value="F:heme binding"/>
    <property type="evidence" value="ECO:0007669"/>
    <property type="project" value="InterPro"/>
</dbReference>
<feature type="region of interest" description="Disordered" evidence="7">
    <location>
        <begin position="373"/>
        <end position="400"/>
    </location>
</feature>
<protein>
    <submittedName>
        <fullName evidence="9">Di-heme enzyme</fullName>
    </submittedName>
</protein>
<dbReference type="InterPro" id="IPR009056">
    <property type="entry name" value="Cyt_c-like_dom"/>
</dbReference>
<name>A0A9X3IUV2_9GAMM</name>
<dbReference type="Proteomes" id="UP001150830">
    <property type="component" value="Unassembled WGS sequence"/>
</dbReference>
<feature type="domain" description="Cytochrome c" evidence="8">
    <location>
        <begin position="219"/>
        <end position="357"/>
    </location>
</feature>
<dbReference type="RefSeq" id="WP_283175531.1">
    <property type="nucleotide sequence ID" value="NZ_JAPNOA010000059.1"/>
</dbReference>
<accession>A0A9X3IUV2</accession>
<dbReference type="GO" id="GO:0046872">
    <property type="term" value="F:metal ion binding"/>
    <property type="evidence" value="ECO:0007669"/>
    <property type="project" value="UniProtKB-KW"/>
</dbReference>